<protein>
    <submittedName>
        <fullName evidence="1">Uncharacterized protein</fullName>
    </submittedName>
</protein>
<evidence type="ECO:0000313" key="2">
    <source>
        <dbReference type="Proteomes" id="UP000284322"/>
    </source>
</evidence>
<dbReference type="EMBL" id="RAHJ01000018">
    <property type="protein sequence ID" value="RJX67602.1"/>
    <property type="molecule type" value="Genomic_DNA"/>
</dbReference>
<keyword evidence="2" id="KW-1185">Reference proteome</keyword>
<organism evidence="1 2">
    <name type="scientific">Tsuneonella suprasediminis</name>
    <dbReference type="NCBI Taxonomy" id="2306996"/>
    <lineage>
        <taxon>Bacteria</taxon>
        <taxon>Pseudomonadati</taxon>
        <taxon>Pseudomonadota</taxon>
        <taxon>Alphaproteobacteria</taxon>
        <taxon>Sphingomonadales</taxon>
        <taxon>Erythrobacteraceae</taxon>
        <taxon>Tsuneonella</taxon>
    </lineage>
</organism>
<proteinExistence type="predicted"/>
<dbReference type="Proteomes" id="UP000284322">
    <property type="component" value="Unassembled WGS sequence"/>
</dbReference>
<gene>
    <name evidence="1" type="ORF">D6858_06220</name>
</gene>
<accession>A0A419R117</accession>
<evidence type="ECO:0000313" key="1">
    <source>
        <dbReference type="EMBL" id="RJX67602.1"/>
    </source>
</evidence>
<comment type="caution">
    <text evidence="1">The sequence shown here is derived from an EMBL/GenBank/DDBJ whole genome shotgun (WGS) entry which is preliminary data.</text>
</comment>
<sequence length="67" mass="7485">MAPDDQGNLRQSAPADFIFICHPGNAVLGDKRIIATWRSARLERRMSNCEPFGKKASQLNLEVLESI</sequence>
<reference evidence="1 2" key="1">
    <citation type="submission" date="2018-09" db="EMBL/GenBank/DDBJ databases">
        <title>Altererythrobacter sp.Ery1 and Ery12, the genome sequencing of novel strains in genus Alterythrobacter.</title>
        <authorList>
            <person name="Cheng H."/>
            <person name="Wu Y.-H."/>
            <person name="Fang C."/>
            <person name="Xu X.-W."/>
        </authorList>
    </citation>
    <scope>NUCLEOTIDE SEQUENCE [LARGE SCALE GENOMIC DNA]</scope>
    <source>
        <strain evidence="1 2">Ery12</strain>
    </source>
</reference>
<dbReference type="AlphaFoldDB" id="A0A419R117"/>
<name>A0A419R117_9SPHN</name>